<feature type="compositionally biased region" description="Pro residues" evidence="1">
    <location>
        <begin position="176"/>
        <end position="194"/>
    </location>
</feature>
<feature type="compositionally biased region" description="Low complexity" evidence="1">
    <location>
        <begin position="278"/>
        <end position="294"/>
    </location>
</feature>
<evidence type="ECO:0000259" key="3">
    <source>
        <dbReference type="Pfam" id="PF12089"/>
    </source>
</evidence>
<keyword evidence="2" id="KW-0812">Transmembrane</keyword>
<name>A0ABW4P4E7_9NOCA</name>
<protein>
    <submittedName>
        <fullName evidence="4">DUF3566 domain-containing protein</fullName>
    </submittedName>
</protein>
<dbReference type="Proteomes" id="UP001597286">
    <property type="component" value="Unassembled WGS sequence"/>
</dbReference>
<evidence type="ECO:0000313" key="5">
    <source>
        <dbReference type="Proteomes" id="UP001597286"/>
    </source>
</evidence>
<accession>A0ABW4P4E7</accession>
<dbReference type="EMBL" id="JBHUFB010000009">
    <property type="protein sequence ID" value="MFD1812325.1"/>
    <property type="molecule type" value="Genomic_DNA"/>
</dbReference>
<keyword evidence="5" id="KW-1185">Reference proteome</keyword>
<gene>
    <name evidence="4" type="ORF">ACFSJG_08885</name>
</gene>
<dbReference type="Pfam" id="PF12089">
    <property type="entry name" value="DUF3566"/>
    <property type="match status" value="1"/>
</dbReference>
<feature type="transmembrane region" description="Helical" evidence="2">
    <location>
        <begin position="367"/>
        <end position="390"/>
    </location>
</feature>
<reference evidence="5" key="1">
    <citation type="journal article" date="2019" name="Int. J. Syst. Evol. Microbiol.">
        <title>The Global Catalogue of Microorganisms (GCM) 10K type strain sequencing project: providing services to taxonomists for standard genome sequencing and annotation.</title>
        <authorList>
            <consortium name="The Broad Institute Genomics Platform"/>
            <consortium name="The Broad Institute Genome Sequencing Center for Infectious Disease"/>
            <person name="Wu L."/>
            <person name="Ma J."/>
        </authorList>
    </citation>
    <scope>NUCLEOTIDE SEQUENCE [LARGE SCALE GENOMIC DNA]</scope>
    <source>
        <strain evidence="5">DT72</strain>
    </source>
</reference>
<feature type="compositionally biased region" description="Gly residues" evidence="1">
    <location>
        <begin position="26"/>
        <end position="37"/>
    </location>
</feature>
<feature type="compositionally biased region" description="Low complexity" evidence="1">
    <location>
        <begin position="195"/>
        <end position="208"/>
    </location>
</feature>
<evidence type="ECO:0000256" key="1">
    <source>
        <dbReference type="SAM" id="MobiDB-lite"/>
    </source>
</evidence>
<sequence>MSTPHQPGSDRPIPVGSTEPKPGAPNGSGGAANGSGGAKATEPVKGTDAAKSPEAKPVSGEQAKPAANGTEAKPVSNGVEAKPTTGEQAKPAETKPAPSGSATASEGARDVKSGAPGSHSGAPTGQAGAGQSQAGRSGAVSPGPARTGAQTPPWQRGAQSAGTPAAAQQSGAQPYPGAPRPAAAPAPQPKPATAPQPAAKQAPAAAGPKPDDAATKAVPTASAQGSAAPSARPNPAPAGPVSAEAPKTAPVRQTAPQTNVQKPVAQAGLQKPAPQTVRPAADPARKQAAQAKAAVIDGPTRHIDREDLAKDLPDLSEVRHPTPVAVPAESAATKRPAVTVAATTPVGDPLRASVQIRKVDPWSTLKVALILSVSMFFVWMFAVGFLYIVLDGMGVWDRLNNAFTDIVSESSESGLVTAGQVFGYSALIGGINIILFTALATVGAFIYNLCTDLVGGVEVTLADRD</sequence>
<feature type="transmembrane region" description="Helical" evidence="2">
    <location>
        <begin position="421"/>
        <end position="447"/>
    </location>
</feature>
<organism evidence="4 5">
    <name type="scientific">Rhodococcus gannanensis</name>
    <dbReference type="NCBI Taxonomy" id="1960308"/>
    <lineage>
        <taxon>Bacteria</taxon>
        <taxon>Bacillati</taxon>
        <taxon>Actinomycetota</taxon>
        <taxon>Actinomycetes</taxon>
        <taxon>Mycobacteriales</taxon>
        <taxon>Nocardiaceae</taxon>
        <taxon>Rhodococcus</taxon>
    </lineage>
</organism>
<evidence type="ECO:0000313" key="4">
    <source>
        <dbReference type="EMBL" id="MFD1812325.1"/>
    </source>
</evidence>
<keyword evidence="2" id="KW-1133">Transmembrane helix</keyword>
<feature type="domain" description="DUF3566" evidence="3">
    <location>
        <begin position="350"/>
        <end position="463"/>
    </location>
</feature>
<feature type="compositionally biased region" description="Low complexity" evidence="1">
    <location>
        <begin position="120"/>
        <end position="139"/>
    </location>
</feature>
<feature type="compositionally biased region" description="Polar residues" evidence="1">
    <location>
        <begin position="148"/>
        <end position="171"/>
    </location>
</feature>
<feature type="region of interest" description="Disordered" evidence="1">
    <location>
        <begin position="1"/>
        <end position="294"/>
    </location>
</feature>
<dbReference type="RefSeq" id="WP_378484837.1">
    <property type="nucleotide sequence ID" value="NZ_JBHUFB010000009.1"/>
</dbReference>
<evidence type="ECO:0000256" key="2">
    <source>
        <dbReference type="SAM" id="Phobius"/>
    </source>
</evidence>
<comment type="caution">
    <text evidence="4">The sequence shown here is derived from an EMBL/GenBank/DDBJ whole genome shotgun (WGS) entry which is preliminary data.</text>
</comment>
<keyword evidence="2" id="KW-0472">Membrane</keyword>
<dbReference type="InterPro" id="IPR021949">
    <property type="entry name" value="DUF3566_TM"/>
</dbReference>
<proteinExistence type="predicted"/>